<evidence type="ECO:0000313" key="10">
    <source>
        <dbReference type="EMBL" id="KAH0544061.1"/>
    </source>
</evidence>
<reference evidence="10" key="1">
    <citation type="submission" date="2021-03" db="EMBL/GenBank/DDBJ databases">
        <title>Comparative genomics and phylogenomic investigation of the class Geoglossomycetes provide insights into ecological specialization and systematics.</title>
        <authorList>
            <person name="Melie T."/>
            <person name="Pirro S."/>
            <person name="Miller A.N."/>
            <person name="Quandt A."/>
        </authorList>
    </citation>
    <scope>NUCLEOTIDE SEQUENCE</scope>
    <source>
        <strain evidence="10">GBOQ0MN5Z8</strain>
    </source>
</reference>
<dbReference type="GO" id="GO:0005524">
    <property type="term" value="F:ATP binding"/>
    <property type="evidence" value="ECO:0007669"/>
    <property type="project" value="UniProtKB-KW"/>
</dbReference>
<comment type="pathway">
    <text evidence="1 9">Carbohydrate acid metabolism; D-gluconate degradation.</text>
</comment>
<organism evidence="10 11">
    <name type="scientific">Glutinoglossum americanum</name>
    <dbReference type="NCBI Taxonomy" id="1670608"/>
    <lineage>
        <taxon>Eukaryota</taxon>
        <taxon>Fungi</taxon>
        <taxon>Dikarya</taxon>
        <taxon>Ascomycota</taxon>
        <taxon>Pezizomycotina</taxon>
        <taxon>Geoglossomycetes</taxon>
        <taxon>Geoglossales</taxon>
        <taxon>Geoglossaceae</taxon>
        <taxon>Glutinoglossum</taxon>
    </lineage>
</organism>
<keyword evidence="6 9" id="KW-0418">Kinase</keyword>
<name>A0A9P8IEA4_9PEZI</name>
<keyword evidence="4 9" id="KW-0808">Transferase</keyword>
<dbReference type="NCBIfam" id="TIGR01313">
    <property type="entry name" value="therm_gnt_kin"/>
    <property type="match status" value="1"/>
</dbReference>
<evidence type="ECO:0000256" key="9">
    <source>
        <dbReference type="RuleBase" id="RU363066"/>
    </source>
</evidence>
<dbReference type="Gene3D" id="3.40.50.300">
    <property type="entry name" value="P-loop containing nucleotide triphosphate hydrolases"/>
    <property type="match status" value="1"/>
</dbReference>
<evidence type="ECO:0000256" key="3">
    <source>
        <dbReference type="ARBA" id="ARBA00012054"/>
    </source>
</evidence>
<dbReference type="CDD" id="cd02021">
    <property type="entry name" value="GntK"/>
    <property type="match status" value="1"/>
</dbReference>
<evidence type="ECO:0000256" key="6">
    <source>
        <dbReference type="ARBA" id="ARBA00022777"/>
    </source>
</evidence>
<evidence type="ECO:0000256" key="2">
    <source>
        <dbReference type="ARBA" id="ARBA00008420"/>
    </source>
</evidence>
<dbReference type="Pfam" id="PF13671">
    <property type="entry name" value="AAA_33"/>
    <property type="match status" value="1"/>
</dbReference>
<dbReference type="EC" id="2.7.1.12" evidence="3 9"/>
<comment type="similarity">
    <text evidence="2 9">Belongs to the gluconokinase GntK/GntV family.</text>
</comment>
<dbReference type="EMBL" id="JAGHQL010000023">
    <property type="protein sequence ID" value="KAH0544061.1"/>
    <property type="molecule type" value="Genomic_DNA"/>
</dbReference>
<dbReference type="InterPro" id="IPR006001">
    <property type="entry name" value="Therm_gnt_kin"/>
</dbReference>
<dbReference type="GO" id="GO:0046316">
    <property type="term" value="F:gluconokinase activity"/>
    <property type="evidence" value="ECO:0007669"/>
    <property type="project" value="UniProtKB-EC"/>
</dbReference>
<dbReference type="Proteomes" id="UP000698800">
    <property type="component" value="Unassembled WGS sequence"/>
</dbReference>
<comment type="catalytic activity">
    <reaction evidence="8 9">
        <text>D-gluconate + ATP = 6-phospho-D-gluconate + ADP + H(+)</text>
        <dbReference type="Rhea" id="RHEA:19433"/>
        <dbReference type="ChEBI" id="CHEBI:15378"/>
        <dbReference type="ChEBI" id="CHEBI:18391"/>
        <dbReference type="ChEBI" id="CHEBI:30616"/>
        <dbReference type="ChEBI" id="CHEBI:58759"/>
        <dbReference type="ChEBI" id="CHEBI:456216"/>
        <dbReference type="EC" id="2.7.1.12"/>
    </reaction>
</comment>
<evidence type="ECO:0000256" key="5">
    <source>
        <dbReference type="ARBA" id="ARBA00022741"/>
    </source>
</evidence>
<dbReference type="GO" id="GO:0005975">
    <property type="term" value="P:carbohydrate metabolic process"/>
    <property type="evidence" value="ECO:0007669"/>
    <property type="project" value="InterPro"/>
</dbReference>
<dbReference type="SUPFAM" id="SSF52540">
    <property type="entry name" value="P-loop containing nucleoside triphosphate hydrolases"/>
    <property type="match status" value="1"/>
</dbReference>
<sequence length="180" mass="20077">MLSRHIWIITGPAGCGKSTIADYLSRCLQVPYVEGDEYHPAQNVKKMAEGIPLTDADRWDWLVLLRQKAVEKLAAGCDGVVLTCSALKRKYRDVIRIAAYNDHDVIVRFVYLRANEKVLLERVRARKGHYMKDSMVKSQINSLEEPDESEIDVLSVDVSGSLSSVQGAALAKVEESLGED</sequence>
<accession>A0A9P8IEA4</accession>
<keyword evidence="7 9" id="KW-0067">ATP-binding</keyword>
<dbReference type="GO" id="GO:0005737">
    <property type="term" value="C:cytoplasm"/>
    <property type="evidence" value="ECO:0007669"/>
    <property type="project" value="TreeGrafter"/>
</dbReference>
<comment type="caution">
    <text evidence="10">The sequence shown here is derived from an EMBL/GenBank/DDBJ whole genome shotgun (WGS) entry which is preliminary data.</text>
</comment>
<keyword evidence="5 9" id="KW-0547">Nucleotide-binding</keyword>
<dbReference type="PANTHER" id="PTHR43442:SF3">
    <property type="entry name" value="GLUCONOKINASE-RELATED"/>
    <property type="match status" value="1"/>
</dbReference>
<evidence type="ECO:0000313" key="11">
    <source>
        <dbReference type="Proteomes" id="UP000698800"/>
    </source>
</evidence>
<keyword evidence="11" id="KW-1185">Reference proteome</keyword>
<protein>
    <recommendedName>
        <fullName evidence="3 9">Gluconokinase</fullName>
        <ecNumber evidence="3 9">2.7.1.12</ecNumber>
    </recommendedName>
</protein>
<dbReference type="PANTHER" id="PTHR43442">
    <property type="entry name" value="GLUCONOKINASE-RELATED"/>
    <property type="match status" value="1"/>
</dbReference>
<dbReference type="AlphaFoldDB" id="A0A9P8IEA4"/>
<dbReference type="InterPro" id="IPR027417">
    <property type="entry name" value="P-loop_NTPase"/>
</dbReference>
<proteinExistence type="inferred from homology"/>
<gene>
    <name evidence="10" type="ORF">FGG08_001679</name>
</gene>
<evidence type="ECO:0000256" key="7">
    <source>
        <dbReference type="ARBA" id="ARBA00022840"/>
    </source>
</evidence>
<evidence type="ECO:0000256" key="1">
    <source>
        <dbReference type="ARBA" id="ARBA00004875"/>
    </source>
</evidence>
<evidence type="ECO:0000256" key="4">
    <source>
        <dbReference type="ARBA" id="ARBA00022679"/>
    </source>
</evidence>
<dbReference type="OrthoDB" id="275177at2759"/>
<evidence type="ECO:0000256" key="8">
    <source>
        <dbReference type="ARBA" id="ARBA00048090"/>
    </source>
</evidence>